<reference evidence="1 2" key="1">
    <citation type="submission" date="2011-02" db="EMBL/GenBank/DDBJ databases">
        <title>The Genome Sequence of Mortierella verticillata NRRL 6337.</title>
        <authorList>
            <consortium name="The Broad Institute Genome Sequencing Platform"/>
            <person name="Russ C."/>
            <person name="Cuomo C."/>
            <person name="Burger G."/>
            <person name="Gray M.W."/>
            <person name="Holland P.W.H."/>
            <person name="King N."/>
            <person name="Lang F.B.F."/>
            <person name="Roger A.J."/>
            <person name="Ruiz-Trillo I."/>
            <person name="Young S.K."/>
            <person name="Zeng Q."/>
            <person name="Gargeya S."/>
            <person name="Alvarado L."/>
            <person name="Berlin A."/>
            <person name="Chapman S.B."/>
            <person name="Chen Z."/>
            <person name="Freedman E."/>
            <person name="Gellesch M."/>
            <person name="Goldberg J."/>
            <person name="Griggs A."/>
            <person name="Gujja S."/>
            <person name="Heilman E."/>
            <person name="Heiman D."/>
            <person name="Howarth C."/>
            <person name="Mehta T."/>
            <person name="Neiman D."/>
            <person name="Pearson M."/>
            <person name="Roberts A."/>
            <person name="Saif S."/>
            <person name="Shea T."/>
            <person name="Shenoy N."/>
            <person name="Sisk P."/>
            <person name="Stolte C."/>
            <person name="Sykes S."/>
            <person name="White J."/>
            <person name="Yandava C."/>
            <person name="Haas B."/>
            <person name="Nusbaum C."/>
            <person name="Birren B."/>
        </authorList>
    </citation>
    <scope>NUCLEOTIDE SEQUENCE [LARGE SCALE GENOMIC DNA]</scope>
    <source>
        <strain evidence="1 2">NRRL 6337</strain>
    </source>
</reference>
<dbReference type="AlphaFoldDB" id="A0A086TIT4"/>
<keyword evidence="2" id="KW-1185">Reference proteome</keyword>
<sequence length="151" mass="16832">MPIANDGTCPDGTWFFSDNCYAGSLAIKLYWDCLKQTTHESNETSSNIRGCFLKQDGVNANQFLADIRQEFEALGTPYKLNGILRIHLEFPGVQNGNPVTHIKRDPATGIEDVMAYINLSNPDDFFFEGISESVDDMVKLKTLIKFISTSA</sequence>
<gene>
    <name evidence="1" type="ORF">MVEG_12290</name>
</gene>
<evidence type="ECO:0000313" key="1">
    <source>
        <dbReference type="EMBL" id="KFH61861.1"/>
    </source>
</evidence>
<organism evidence="1 2">
    <name type="scientific">Podila verticillata NRRL 6337</name>
    <dbReference type="NCBI Taxonomy" id="1069443"/>
    <lineage>
        <taxon>Eukaryota</taxon>
        <taxon>Fungi</taxon>
        <taxon>Fungi incertae sedis</taxon>
        <taxon>Mucoromycota</taxon>
        <taxon>Mortierellomycotina</taxon>
        <taxon>Mortierellomycetes</taxon>
        <taxon>Mortierellales</taxon>
        <taxon>Mortierellaceae</taxon>
        <taxon>Podila</taxon>
    </lineage>
</organism>
<dbReference type="OrthoDB" id="2420447at2759"/>
<proteinExistence type="predicted"/>
<protein>
    <submittedName>
        <fullName evidence="1">Uncharacterized protein</fullName>
    </submittedName>
</protein>
<name>A0A086TIT4_9FUNG</name>
<accession>A0A086TIT4</accession>
<evidence type="ECO:0000313" key="2">
    <source>
        <dbReference type="Proteomes" id="UP000243308"/>
    </source>
</evidence>
<dbReference type="Proteomes" id="UP000243308">
    <property type="component" value="Unassembled WGS sequence"/>
</dbReference>
<dbReference type="EMBL" id="KN042436">
    <property type="protein sequence ID" value="KFH61861.1"/>
    <property type="molecule type" value="Genomic_DNA"/>
</dbReference>